<dbReference type="HAMAP" id="MF_00108">
    <property type="entry name" value="IspD"/>
    <property type="match status" value="1"/>
</dbReference>
<dbReference type="Gene3D" id="3.90.550.10">
    <property type="entry name" value="Spore Coat Polysaccharide Biosynthesis Protein SpsA, Chain A"/>
    <property type="match status" value="1"/>
</dbReference>
<dbReference type="PANTHER" id="PTHR32125:SF4">
    <property type="entry name" value="2-C-METHYL-D-ERYTHRITOL 4-PHOSPHATE CYTIDYLYLTRANSFERASE, CHLOROPLASTIC"/>
    <property type="match status" value="1"/>
</dbReference>
<dbReference type="RefSeq" id="WP_204546541.1">
    <property type="nucleotide sequence ID" value="NZ_JAFBFI010000022.1"/>
</dbReference>
<dbReference type="InterPro" id="IPR050088">
    <property type="entry name" value="IspD/TarI_cytidylyltransf_bact"/>
</dbReference>
<dbReference type="EMBL" id="JAFBFI010000022">
    <property type="protein sequence ID" value="MBM7694333.1"/>
    <property type="molecule type" value="Genomic_DNA"/>
</dbReference>
<comment type="function">
    <text evidence="7">Catalyzes the formation of 4-diphosphocytidyl-2-C-methyl-D-erythritol from CTP and 2-C-methyl-D-erythritol 4-phosphate (MEP).</text>
</comment>
<comment type="caution">
    <text evidence="8">The sequence shown here is derived from an EMBL/GenBank/DDBJ whole genome shotgun (WGS) entry which is preliminary data.</text>
</comment>
<evidence type="ECO:0000256" key="5">
    <source>
        <dbReference type="ARBA" id="ARBA00022695"/>
    </source>
</evidence>
<name>A0ABS2QME5_9BACI</name>
<reference evidence="8 9" key="1">
    <citation type="submission" date="2021-01" db="EMBL/GenBank/DDBJ databases">
        <title>Genomic Encyclopedia of Type Strains, Phase IV (KMG-IV): sequencing the most valuable type-strain genomes for metagenomic binning, comparative biology and taxonomic classification.</title>
        <authorList>
            <person name="Goeker M."/>
        </authorList>
    </citation>
    <scope>NUCLEOTIDE SEQUENCE [LARGE SCALE GENOMIC DNA]</scope>
    <source>
        <strain evidence="8 9">DSM 105482</strain>
    </source>
</reference>
<accession>A0ABS2QME5</accession>
<evidence type="ECO:0000256" key="2">
    <source>
        <dbReference type="ARBA" id="ARBA00004787"/>
    </source>
</evidence>
<comment type="similarity">
    <text evidence="3 7">Belongs to the IspD/TarI cytidylyltransferase family. IspD subfamily.</text>
</comment>
<dbReference type="Pfam" id="PF01128">
    <property type="entry name" value="IspD"/>
    <property type="match status" value="1"/>
</dbReference>
<evidence type="ECO:0000256" key="3">
    <source>
        <dbReference type="ARBA" id="ARBA00009789"/>
    </source>
</evidence>
<evidence type="ECO:0000256" key="7">
    <source>
        <dbReference type="HAMAP-Rule" id="MF_00108"/>
    </source>
</evidence>
<comment type="catalytic activity">
    <reaction evidence="1 7">
        <text>2-C-methyl-D-erythritol 4-phosphate + CTP + H(+) = 4-CDP-2-C-methyl-D-erythritol + diphosphate</text>
        <dbReference type="Rhea" id="RHEA:13429"/>
        <dbReference type="ChEBI" id="CHEBI:15378"/>
        <dbReference type="ChEBI" id="CHEBI:33019"/>
        <dbReference type="ChEBI" id="CHEBI:37563"/>
        <dbReference type="ChEBI" id="CHEBI:57823"/>
        <dbReference type="ChEBI" id="CHEBI:58262"/>
        <dbReference type="EC" id="2.7.7.60"/>
    </reaction>
</comment>
<feature type="site" description="Positions MEP for the nucleophilic attack" evidence="7">
    <location>
        <position position="209"/>
    </location>
</feature>
<sequence length="227" mass="25304">MFYEVIIPAAGKGTRMKAGKNKLFLTLFDIPLIVYTLRVFEQDPACRRIILPINMDEKAEFDRIIAEYSFQKPIKLIQGGAERQDSVYNGLQAVNEEEGFVLVHDGARPFIQLVQIAALVKAASKSGSAILAVPVKDTIKKVRDNTVLETVERSSLWAVQTPQAFRISLLKKAHAEARKKGLLGTDEASLIENMGLEVSVIEGNYDNIKITTPEDIFFAEAILRKNK</sequence>
<keyword evidence="5 7" id="KW-0548">Nucleotidyltransferase</keyword>
<evidence type="ECO:0000256" key="1">
    <source>
        <dbReference type="ARBA" id="ARBA00001282"/>
    </source>
</evidence>
<keyword evidence="4 7" id="KW-0808">Transferase</keyword>
<dbReference type="GO" id="GO:0050518">
    <property type="term" value="F:2-C-methyl-D-erythritol 4-phosphate cytidylyltransferase activity"/>
    <property type="evidence" value="ECO:0007669"/>
    <property type="project" value="UniProtKB-EC"/>
</dbReference>
<evidence type="ECO:0000313" key="8">
    <source>
        <dbReference type="EMBL" id="MBM7694333.1"/>
    </source>
</evidence>
<gene>
    <name evidence="7" type="primary">ispD</name>
    <name evidence="8" type="ORF">JOC77_003794</name>
</gene>
<keyword evidence="9" id="KW-1185">Reference proteome</keyword>
<dbReference type="CDD" id="cd02516">
    <property type="entry name" value="CDP-ME_synthetase"/>
    <property type="match status" value="1"/>
</dbReference>
<dbReference type="InterPro" id="IPR034683">
    <property type="entry name" value="IspD/TarI"/>
</dbReference>
<dbReference type="PANTHER" id="PTHR32125">
    <property type="entry name" value="2-C-METHYL-D-ERYTHRITOL 4-PHOSPHATE CYTIDYLYLTRANSFERASE, CHLOROPLASTIC"/>
    <property type="match status" value="1"/>
</dbReference>
<evidence type="ECO:0000256" key="4">
    <source>
        <dbReference type="ARBA" id="ARBA00022679"/>
    </source>
</evidence>
<dbReference type="InterPro" id="IPR001228">
    <property type="entry name" value="IspD"/>
</dbReference>
<organism evidence="8 9">
    <name type="scientific">Peribacillus deserti</name>
    <dbReference type="NCBI Taxonomy" id="673318"/>
    <lineage>
        <taxon>Bacteria</taxon>
        <taxon>Bacillati</taxon>
        <taxon>Bacillota</taxon>
        <taxon>Bacilli</taxon>
        <taxon>Bacillales</taxon>
        <taxon>Bacillaceae</taxon>
        <taxon>Peribacillus</taxon>
    </lineage>
</organism>
<dbReference type="EC" id="2.7.7.60" evidence="7"/>
<feature type="site" description="Positions MEP for the nucleophilic attack" evidence="7">
    <location>
        <position position="153"/>
    </location>
</feature>
<dbReference type="NCBIfam" id="TIGR00453">
    <property type="entry name" value="ispD"/>
    <property type="match status" value="1"/>
</dbReference>
<evidence type="ECO:0000256" key="6">
    <source>
        <dbReference type="ARBA" id="ARBA00023229"/>
    </source>
</evidence>
<dbReference type="InterPro" id="IPR018294">
    <property type="entry name" value="ISPD_synthase_CS"/>
</dbReference>
<evidence type="ECO:0000313" key="9">
    <source>
        <dbReference type="Proteomes" id="UP000823486"/>
    </source>
</evidence>
<keyword evidence="6 7" id="KW-0414">Isoprene biosynthesis</keyword>
<comment type="pathway">
    <text evidence="2 7">Isoprenoid biosynthesis; isopentenyl diphosphate biosynthesis via DXP pathway; isopentenyl diphosphate from 1-deoxy-D-xylulose 5-phosphate: step 2/6.</text>
</comment>
<proteinExistence type="inferred from homology"/>
<dbReference type="Proteomes" id="UP000823486">
    <property type="component" value="Unassembled WGS sequence"/>
</dbReference>
<dbReference type="InterPro" id="IPR029044">
    <property type="entry name" value="Nucleotide-diphossugar_trans"/>
</dbReference>
<feature type="site" description="Transition state stabilizer" evidence="7">
    <location>
        <position position="15"/>
    </location>
</feature>
<dbReference type="SUPFAM" id="SSF53448">
    <property type="entry name" value="Nucleotide-diphospho-sugar transferases"/>
    <property type="match status" value="1"/>
</dbReference>
<feature type="site" description="Transition state stabilizer" evidence="7">
    <location>
        <position position="22"/>
    </location>
</feature>
<protein>
    <recommendedName>
        <fullName evidence="7">2-C-methyl-D-erythritol 4-phosphate cytidylyltransferase</fullName>
        <ecNumber evidence="7">2.7.7.60</ecNumber>
    </recommendedName>
    <alternativeName>
        <fullName evidence="7">4-diphosphocytidyl-2C-methyl-D-erythritol synthase</fullName>
    </alternativeName>
    <alternativeName>
        <fullName evidence="7">MEP cytidylyltransferase</fullName>
        <shortName evidence="7">MCT</shortName>
    </alternativeName>
</protein>
<dbReference type="PROSITE" id="PS01295">
    <property type="entry name" value="ISPD"/>
    <property type="match status" value="1"/>
</dbReference>